<dbReference type="SMART" id="SM01085">
    <property type="entry name" value="CK_II_beta"/>
    <property type="match status" value="1"/>
</dbReference>
<protein>
    <recommendedName>
        <fullName evidence="2">Casein kinase II subunit beta</fullName>
        <shortName evidence="2">CK II beta</shortName>
    </recommendedName>
</protein>
<accession>A0A7J6MVX8</accession>
<dbReference type="Gene3D" id="1.10.1820.10">
    <property type="entry name" value="protein kinase ck2 holoenzyme, chain C, domain 1"/>
    <property type="match status" value="1"/>
</dbReference>
<comment type="similarity">
    <text evidence="1 2">Belongs to the casein kinase 2 subunit beta family.</text>
</comment>
<dbReference type="SUPFAM" id="SSF52047">
    <property type="entry name" value="RNI-like"/>
    <property type="match status" value="1"/>
</dbReference>
<dbReference type="PRINTS" id="PR00472">
    <property type="entry name" value="CASNKINASEII"/>
</dbReference>
<dbReference type="FunFam" id="1.10.1820.10:FF:000005">
    <property type="entry name" value="Casein kinase II subunit beta"/>
    <property type="match status" value="1"/>
</dbReference>
<dbReference type="InterPro" id="IPR032675">
    <property type="entry name" value="LRR_dom_sf"/>
</dbReference>
<dbReference type="EMBL" id="JAAPAO010000043">
    <property type="protein sequence ID" value="KAF4675758.1"/>
    <property type="molecule type" value="Genomic_DNA"/>
</dbReference>
<dbReference type="Gene3D" id="2.20.25.20">
    <property type="match status" value="1"/>
</dbReference>
<dbReference type="InterPro" id="IPR000704">
    <property type="entry name" value="Casein_kinase_II_reg-sub"/>
</dbReference>
<name>A0A7J6MVX8_PERCH</name>
<dbReference type="OrthoDB" id="3971593at2759"/>
<dbReference type="GO" id="GO:0005956">
    <property type="term" value="C:protein kinase CK2 complex"/>
    <property type="evidence" value="ECO:0007669"/>
    <property type="project" value="UniProtKB-UniRule"/>
</dbReference>
<dbReference type="Pfam" id="PF13516">
    <property type="entry name" value="LRR_6"/>
    <property type="match status" value="1"/>
</dbReference>
<dbReference type="Gene3D" id="3.80.10.10">
    <property type="entry name" value="Ribonuclease Inhibitor"/>
    <property type="match status" value="1"/>
</dbReference>
<comment type="caution">
    <text evidence="4">The sequence shown here is derived from an EMBL/GenBank/DDBJ whole genome shotgun (WGS) entry which is preliminary data.</text>
</comment>
<proteinExistence type="inferred from homology"/>
<dbReference type="InterPro" id="IPR035991">
    <property type="entry name" value="Casein_kinase_II_beta-like"/>
</dbReference>
<evidence type="ECO:0000313" key="4">
    <source>
        <dbReference type="EMBL" id="KAF4675758.1"/>
    </source>
</evidence>
<dbReference type="InterPro" id="IPR016149">
    <property type="entry name" value="Casein_kin_II_reg-sub_N"/>
</dbReference>
<evidence type="ECO:0000256" key="2">
    <source>
        <dbReference type="RuleBase" id="RU361268"/>
    </source>
</evidence>
<feature type="compositionally biased region" description="Basic and acidic residues" evidence="3">
    <location>
        <begin position="366"/>
        <end position="378"/>
    </location>
</feature>
<dbReference type="FunFam" id="2.20.25.20:FF:000001">
    <property type="entry name" value="Casein kinase II subunit beta"/>
    <property type="match status" value="1"/>
</dbReference>
<dbReference type="GO" id="GO:0005737">
    <property type="term" value="C:cytoplasm"/>
    <property type="evidence" value="ECO:0007669"/>
    <property type="project" value="TreeGrafter"/>
</dbReference>
<evidence type="ECO:0000256" key="1">
    <source>
        <dbReference type="ARBA" id="ARBA00006941"/>
    </source>
</evidence>
<dbReference type="Pfam" id="PF01214">
    <property type="entry name" value="CK_II_beta"/>
    <property type="match status" value="1"/>
</dbReference>
<dbReference type="InterPro" id="IPR001611">
    <property type="entry name" value="Leu-rich_rpt"/>
</dbReference>
<sequence length="385" mass="43206">MTDEGLESITEALKTNNKLRLLEMRKNKFTDQGVAKLAKVLKEDNTTLESLYLNANHALSDISAEVLADAVAARKGKLKFFGEGSSNGTLWQENEILVSTAVPTMSEFLCSSFLLLDFTVIMALRDAGGGGLSKSDSEGLSDEASLGLSEDEGVSWIEWFCRCKGNEYFVEVDEDYVFDDFNLTGLRDIVPYYEHALNVILDAEDEELDSGQLDSAKEDAIENAAQMLYGLIHARFLLTSRGMQAMLDKYSAFTYGLCPNADCEEAKQPVLPYGNDRPGQCGTKVYCPRCNEVYFPRSARLEVIDGAYFASSFCHMFLMAYPHLRPTSLALPFEPTVYGFKIHYSVRDGVRKQFKLRQQRLQEQQQKQRDEEEAELKSQQHAASV</sequence>
<dbReference type="Proteomes" id="UP000591131">
    <property type="component" value="Unassembled WGS sequence"/>
</dbReference>
<dbReference type="GO" id="GO:0019887">
    <property type="term" value="F:protein kinase regulator activity"/>
    <property type="evidence" value="ECO:0007669"/>
    <property type="project" value="InterPro"/>
</dbReference>
<evidence type="ECO:0000313" key="5">
    <source>
        <dbReference type="Proteomes" id="UP000591131"/>
    </source>
</evidence>
<feature type="region of interest" description="Disordered" evidence="3">
    <location>
        <begin position="361"/>
        <end position="385"/>
    </location>
</feature>
<keyword evidence="5" id="KW-1185">Reference proteome</keyword>
<dbReference type="AlphaFoldDB" id="A0A7J6MVX8"/>
<dbReference type="SUPFAM" id="SSF57798">
    <property type="entry name" value="Casein kinase II beta subunit"/>
    <property type="match status" value="1"/>
</dbReference>
<gene>
    <name evidence="4" type="primary">CKB1</name>
    <name evidence="4" type="ORF">FOL47_007349</name>
</gene>
<dbReference type="PANTHER" id="PTHR11740:SF0">
    <property type="entry name" value="CASEIN KINASE II SUBUNIT BETA"/>
    <property type="match status" value="1"/>
</dbReference>
<evidence type="ECO:0000256" key="3">
    <source>
        <dbReference type="SAM" id="MobiDB-lite"/>
    </source>
</evidence>
<organism evidence="4 5">
    <name type="scientific">Perkinsus chesapeaki</name>
    <name type="common">Clam parasite</name>
    <name type="synonym">Perkinsus andrewsi</name>
    <dbReference type="NCBI Taxonomy" id="330153"/>
    <lineage>
        <taxon>Eukaryota</taxon>
        <taxon>Sar</taxon>
        <taxon>Alveolata</taxon>
        <taxon>Perkinsozoa</taxon>
        <taxon>Perkinsea</taxon>
        <taxon>Perkinsida</taxon>
        <taxon>Perkinsidae</taxon>
        <taxon>Perkinsus</taxon>
    </lineage>
</organism>
<dbReference type="SMART" id="SM00368">
    <property type="entry name" value="LRR_RI"/>
    <property type="match status" value="2"/>
</dbReference>
<reference evidence="4 5" key="1">
    <citation type="submission" date="2020-04" db="EMBL/GenBank/DDBJ databases">
        <title>Perkinsus chesapeaki whole genome sequence.</title>
        <authorList>
            <person name="Bogema D.R."/>
        </authorList>
    </citation>
    <scope>NUCLEOTIDE SEQUENCE [LARGE SCALE GENOMIC DNA]</scope>
    <source>
        <strain evidence="4">ATCC PRA-425</strain>
    </source>
</reference>
<dbReference type="PANTHER" id="PTHR11740">
    <property type="entry name" value="CASEIN KINASE II SUBUNIT BETA"/>
    <property type="match status" value="1"/>
</dbReference>
<comment type="subunit">
    <text evidence="2">Tetramer of two alpha and two beta subunits.</text>
</comment>